<dbReference type="PANTHER" id="PTHR18839">
    <property type="entry name" value="MITOTIC INTERACTOR AND SUBSTRATE OF PLK1 MISP FAMILY MEMBER"/>
    <property type="match status" value="1"/>
</dbReference>
<feature type="region of interest" description="Disordered" evidence="2">
    <location>
        <begin position="546"/>
        <end position="613"/>
    </location>
</feature>
<feature type="compositionally biased region" description="Low complexity" evidence="2">
    <location>
        <begin position="729"/>
        <end position="741"/>
    </location>
</feature>
<feature type="domain" description="A-kinase anchor protein 2 C-terminal" evidence="3">
    <location>
        <begin position="479"/>
        <end position="823"/>
    </location>
</feature>
<dbReference type="GeneTree" id="ENSGT00940000170963"/>
<dbReference type="Proteomes" id="UP000007635">
    <property type="component" value="Chromosome IX"/>
</dbReference>
<name>A0AAQ4QPN5_GASAC</name>
<dbReference type="InterPro" id="IPR029304">
    <property type="entry name" value="AKAP2_C"/>
</dbReference>
<evidence type="ECO:0000256" key="2">
    <source>
        <dbReference type="SAM" id="MobiDB-lite"/>
    </source>
</evidence>
<feature type="compositionally biased region" description="Basic and acidic residues" evidence="2">
    <location>
        <begin position="438"/>
        <end position="454"/>
    </location>
</feature>
<evidence type="ECO:0000313" key="4">
    <source>
        <dbReference type="Ensembl" id="ENSGACP00000052467.1"/>
    </source>
</evidence>
<dbReference type="InterPro" id="IPR042779">
    <property type="entry name" value="MISP/MISP3-like"/>
</dbReference>
<feature type="region of interest" description="Disordered" evidence="2">
    <location>
        <begin position="28"/>
        <end position="53"/>
    </location>
</feature>
<feature type="compositionally biased region" description="Basic and acidic residues" evidence="2">
    <location>
        <begin position="109"/>
        <end position="122"/>
    </location>
</feature>
<evidence type="ECO:0000313" key="5">
    <source>
        <dbReference type="Proteomes" id="UP000007635"/>
    </source>
</evidence>
<feature type="compositionally biased region" description="Basic and acidic residues" evidence="2">
    <location>
        <begin position="41"/>
        <end position="50"/>
    </location>
</feature>
<dbReference type="PANTHER" id="PTHR18839:SF0">
    <property type="entry name" value="MITOTIC INTERACTOR AND SUBSTRATE OF PLK1 ISOFORM X1-RELATED"/>
    <property type="match status" value="1"/>
</dbReference>
<accession>A0AAQ4QPN5</accession>
<feature type="compositionally biased region" description="Polar residues" evidence="2">
    <location>
        <begin position="417"/>
        <end position="428"/>
    </location>
</feature>
<keyword evidence="1" id="KW-0175">Coiled coil</keyword>
<feature type="compositionally biased region" description="Basic and acidic residues" evidence="2">
    <location>
        <begin position="333"/>
        <end position="345"/>
    </location>
</feature>
<evidence type="ECO:0000256" key="1">
    <source>
        <dbReference type="ARBA" id="ARBA00023054"/>
    </source>
</evidence>
<feature type="compositionally biased region" description="Basic and acidic residues" evidence="2">
    <location>
        <begin position="697"/>
        <end position="713"/>
    </location>
</feature>
<feature type="region of interest" description="Disordered" evidence="2">
    <location>
        <begin position="397"/>
        <end position="469"/>
    </location>
</feature>
<feature type="region of interest" description="Disordered" evidence="2">
    <location>
        <begin position="155"/>
        <end position="296"/>
    </location>
</feature>
<dbReference type="Ensembl" id="ENSGACT00000081699.1">
    <property type="protein sequence ID" value="ENSGACP00000052467.1"/>
    <property type="gene ID" value="ENSGACG00000034738.1"/>
</dbReference>
<feature type="compositionally biased region" description="Polar residues" evidence="2">
    <location>
        <begin position="161"/>
        <end position="171"/>
    </location>
</feature>
<feature type="compositionally biased region" description="Low complexity" evidence="2">
    <location>
        <begin position="649"/>
        <end position="659"/>
    </location>
</feature>
<feature type="compositionally biased region" description="Polar residues" evidence="2">
    <location>
        <begin position="255"/>
        <end position="271"/>
    </location>
</feature>
<reference evidence="4" key="2">
    <citation type="submission" date="2025-08" db="UniProtKB">
        <authorList>
            <consortium name="Ensembl"/>
        </authorList>
    </citation>
    <scope>IDENTIFICATION</scope>
</reference>
<feature type="compositionally biased region" description="Acidic residues" evidence="2">
    <location>
        <begin position="187"/>
        <end position="198"/>
    </location>
</feature>
<feature type="compositionally biased region" description="Polar residues" evidence="2">
    <location>
        <begin position="30"/>
        <end position="40"/>
    </location>
</feature>
<protein>
    <recommendedName>
        <fullName evidence="3">A-kinase anchor protein 2 C-terminal domain-containing protein</fullName>
    </recommendedName>
</protein>
<feature type="region of interest" description="Disordered" evidence="2">
    <location>
        <begin position="646"/>
        <end position="832"/>
    </location>
</feature>
<feature type="compositionally biased region" description="Acidic residues" evidence="2">
    <location>
        <begin position="670"/>
        <end position="680"/>
    </location>
</feature>
<keyword evidence="5" id="KW-1185">Reference proteome</keyword>
<reference evidence="4" key="3">
    <citation type="submission" date="2025-09" db="UniProtKB">
        <authorList>
            <consortium name="Ensembl"/>
        </authorList>
    </citation>
    <scope>IDENTIFICATION</scope>
</reference>
<feature type="region of interest" description="Disordered" evidence="2">
    <location>
        <begin position="321"/>
        <end position="377"/>
    </location>
</feature>
<feature type="region of interest" description="Disordered" evidence="2">
    <location>
        <begin position="109"/>
        <end position="138"/>
    </location>
</feature>
<sequence length="832" mass="90828">MATKPVEWQEQGRVNALDEWVEELWPQGKESATLSHNSTLQDKDAPRAQPEEDIDALELGAQDQTLGSNQALLGTKTCDETTSENLEHTRISSCIPTETPGMGTVLDEKSRAQEEKSVDSRKAAFPTPPLGASSMEECFEKESLSTLVRELDEFMLDPTEDLSSPDGQNSLERPPLLSKPANTELDALSEETTTEENDTQPNFLPDGFDCSEPEDKMSAVAPESNSAAHSPPFARINGASITTLDAEGKPFHPSHSPNTSVSTEQDPTSTFPAFLSAKPQGELLPQSQRELTPRGVNQEAAQQVLCKSASPLSTVVMELSDRGGAGSGFAVAVREKRSRAGDRTLRGGTQTGGEGAQIKTVERQRVRERPKNSKTVEKQKIEIDKRCCCVPAKHSRMETDSCDDSQSDSGVSADFSPCSTLEGTTISTAYPAAAPKETPIEREMRRAVEREHSLRRSRGLPNPPTSPEYVEIPLRKTILCQSVTKSERSHCKDRQLAGKKMEQEIHEEAEREQDLVKLGKVQGFYDKGTVRQIKERKQIFEAFQKPSDSTLSVSAQSKPTSWSSASDVSTLENQEDISSQASTIGGSYLPTQSTSSVMGGGDPARTPRGPGSSEGMACKVIILESNISVPAQKLCHAKLEAGPVTVVNSGRPSVSSSRTGGRGRIKMSEQQEEEEDEEEPKENPFFKLRSSTNLVKVEQDIRETQEREKELHNQRASLYGGTGEKEGRSTPVPTLSTSSSLNGLAFPDLPASSSRGGTRHTAGRQSVGKLGLWPPGQPKEERIDQPEFQPYLSGAPRGHENFPQSPRTPRQKSPLVQRWESGLVSEHNMEDN</sequence>
<feature type="compositionally biased region" description="Polar residues" evidence="2">
    <location>
        <begin position="546"/>
        <end position="597"/>
    </location>
</feature>
<dbReference type="Pfam" id="PF15304">
    <property type="entry name" value="AKAP2_C"/>
    <property type="match status" value="1"/>
</dbReference>
<proteinExistence type="predicted"/>
<evidence type="ECO:0000259" key="3">
    <source>
        <dbReference type="Pfam" id="PF15304"/>
    </source>
</evidence>
<feature type="compositionally biased region" description="Basic and acidic residues" evidence="2">
    <location>
        <begin position="360"/>
        <end position="377"/>
    </location>
</feature>
<organism evidence="4 5">
    <name type="scientific">Gasterosteus aculeatus aculeatus</name>
    <name type="common">three-spined stickleback</name>
    <dbReference type="NCBI Taxonomy" id="481459"/>
    <lineage>
        <taxon>Eukaryota</taxon>
        <taxon>Metazoa</taxon>
        <taxon>Chordata</taxon>
        <taxon>Craniata</taxon>
        <taxon>Vertebrata</taxon>
        <taxon>Euteleostomi</taxon>
        <taxon>Actinopterygii</taxon>
        <taxon>Neopterygii</taxon>
        <taxon>Teleostei</taxon>
        <taxon>Neoteleostei</taxon>
        <taxon>Acanthomorphata</taxon>
        <taxon>Eupercaria</taxon>
        <taxon>Perciformes</taxon>
        <taxon>Cottioidei</taxon>
        <taxon>Gasterosteales</taxon>
        <taxon>Gasterosteidae</taxon>
        <taxon>Gasterosteus</taxon>
    </lineage>
</organism>
<reference evidence="4 5" key="1">
    <citation type="journal article" date="2021" name="G3 (Bethesda)">
        <title>Improved contiguity of the threespine stickleback genome using long-read sequencing.</title>
        <authorList>
            <person name="Nath S."/>
            <person name="Shaw D.E."/>
            <person name="White M.A."/>
        </authorList>
    </citation>
    <scope>NUCLEOTIDE SEQUENCE [LARGE SCALE GENOMIC DNA]</scope>
    <source>
        <strain evidence="4 5">Lake Benthic</strain>
    </source>
</reference>
<dbReference type="AlphaFoldDB" id="A0AAQ4QPN5"/>